<protein>
    <recommendedName>
        <fullName evidence="1 2">Futalosine hydrolase</fullName>
        <shortName evidence="1">FL hydrolase</shortName>
        <ecNumber evidence="1 2">3.2.2.26</ecNumber>
    </recommendedName>
    <alternativeName>
        <fullName evidence="1">Futalosine nucleosidase</fullName>
    </alternativeName>
    <alternativeName>
        <fullName evidence="1">Menaquinone biosynthetic enzyme MqnB</fullName>
    </alternativeName>
</protein>
<comment type="catalytic activity">
    <reaction evidence="1">
        <text>futalosine + H2O = dehypoxanthine futalosine + hypoxanthine</text>
        <dbReference type="Rhea" id="RHEA:25904"/>
        <dbReference type="ChEBI" id="CHEBI:15377"/>
        <dbReference type="ChEBI" id="CHEBI:17368"/>
        <dbReference type="ChEBI" id="CHEBI:58863"/>
        <dbReference type="ChEBI" id="CHEBI:58864"/>
        <dbReference type="EC" id="3.2.2.26"/>
    </reaction>
</comment>
<dbReference type="Pfam" id="PF01048">
    <property type="entry name" value="PNP_UDP_1"/>
    <property type="match status" value="1"/>
</dbReference>
<keyword evidence="5" id="KW-0326">Glycosidase</keyword>
<evidence type="ECO:0000256" key="1">
    <source>
        <dbReference type="HAMAP-Rule" id="MF_00991"/>
    </source>
</evidence>
<dbReference type="HAMAP" id="MF_00991">
    <property type="entry name" value="MqnB"/>
    <property type="match status" value="1"/>
</dbReference>
<reference evidence="5" key="1">
    <citation type="submission" date="2022-06" db="EMBL/GenBank/DDBJ databases">
        <title>WGS of actinobacteria.</title>
        <authorList>
            <person name="Thawai C."/>
        </authorList>
    </citation>
    <scope>NUCLEOTIDE SEQUENCE</scope>
    <source>
        <strain evidence="5">DSM 42010</strain>
    </source>
</reference>
<evidence type="ECO:0000313" key="6">
    <source>
        <dbReference type="Proteomes" id="UP001142400"/>
    </source>
</evidence>
<evidence type="ECO:0000256" key="3">
    <source>
        <dbReference type="SAM" id="MobiDB-lite"/>
    </source>
</evidence>
<dbReference type="NCBIfam" id="TIGR03664">
    <property type="entry name" value="fut_nucase"/>
    <property type="match status" value="1"/>
</dbReference>
<dbReference type="InterPro" id="IPR019963">
    <property type="entry name" value="FL_hydrolase_MqnB"/>
</dbReference>
<evidence type="ECO:0000259" key="4">
    <source>
        <dbReference type="Pfam" id="PF01048"/>
    </source>
</evidence>
<dbReference type="GO" id="GO:0019284">
    <property type="term" value="P:L-methionine salvage from S-adenosylmethionine"/>
    <property type="evidence" value="ECO:0007669"/>
    <property type="project" value="TreeGrafter"/>
</dbReference>
<name>A0A9X2LTT9_STRMQ</name>
<dbReference type="EC" id="3.2.2.26" evidence="1 2"/>
<dbReference type="GO" id="GO:0008930">
    <property type="term" value="F:methylthioadenosine nucleosidase activity"/>
    <property type="evidence" value="ECO:0007669"/>
    <property type="project" value="TreeGrafter"/>
</dbReference>
<comment type="caution">
    <text evidence="5">The sequence shown here is derived from an EMBL/GenBank/DDBJ whole genome shotgun (WGS) entry which is preliminary data.</text>
</comment>
<dbReference type="InterPro" id="IPR000845">
    <property type="entry name" value="Nucleoside_phosphorylase_d"/>
</dbReference>
<keyword evidence="1" id="KW-0474">Menaquinone biosynthesis</keyword>
<dbReference type="Proteomes" id="UP001142400">
    <property type="component" value="Unassembled WGS sequence"/>
</dbReference>
<dbReference type="InterPro" id="IPR035994">
    <property type="entry name" value="Nucleoside_phosphorylase_sf"/>
</dbReference>
<dbReference type="GO" id="GO:0009116">
    <property type="term" value="P:nucleoside metabolic process"/>
    <property type="evidence" value="ECO:0007669"/>
    <property type="project" value="InterPro"/>
</dbReference>
<comment type="function">
    <text evidence="1">Catalyzes the hydrolysis of futalosine (FL) to dehypoxanthine futalosine (DHFL) and hypoxanthine, a step in the biosynthesis of menaquinone (MK, vitamin K2).</text>
</comment>
<comment type="pathway">
    <text evidence="1">Quinol/quinone metabolism; menaquinone biosynthesis.</text>
</comment>
<dbReference type="GO" id="GO:0005829">
    <property type="term" value="C:cytosol"/>
    <property type="evidence" value="ECO:0007669"/>
    <property type="project" value="TreeGrafter"/>
</dbReference>
<dbReference type="GO" id="GO:0009234">
    <property type="term" value="P:menaquinone biosynthetic process"/>
    <property type="evidence" value="ECO:0007669"/>
    <property type="project" value="UniProtKB-UniRule"/>
</dbReference>
<dbReference type="GO" id="GO:0008782">
    <property type="term" value="F:adenosylhomocysteine nucleosidase activity"/>
    <property type="evidence" value="ECO:0007669"/>
    <property type="project" value="TreeGrafter"/>
</dbReference>
<dbReference type="SUPFAM" id="SSF53167">
    <property type="entry name" value="Purine and uridine phosphorylases"/>
    <property type="match status" value="1"/>
</dbReference>
<dbReference type="PANTHER" id="PTHR46832">
    <property type="entry name" value="5'-METHYLTHIOADENOSINE/S-ADENOSYLHOMOCYSTEINE NUCLEOSIDASE"/>
    <property type="match status" value="1"/>
</dbReference>
<proteinExistence type="inferred from homology"/>
<dbReference type="RefSeq" id="WP_257630743.1">
    <property type="nucleotide sequence ID" value="NZ_JANIIC010000008.1"/>
</dbReference>
<dbReference type="Gene3D" id="3.40.50.1580">
    <property type="entry name" value="Nucleoside phosphorylase domain"/>
    <property type="match status" value="1"/>
</dbReference>
<gene>
    <name evidence="1 5" type="primary">mqnB</name>
    <name evidence="5" type="ORF">NQU54_10050</name>
</gene>
<keyword evidence="6" id="KW-1185">Reference proteome</keyword>
<sequence>MRVLIVTAVPAERDAVVRGIAATAPEVAELPVPGGVIHRLSPVPPTGRPLTVDVLAAGVGPAAAAAGTAAALTAAAVARTPYDLAVSAGIGGGFTTAPPTTAAPATTPRTTAPPATTRPGSAATHLGSVVVADAIVAADLGAETPDGFAAVTDLGFGTVEHLPPAPLVAAVAEATDAVRGTVLTVSTVTGSAERAAELLRRHPHAVAEAMEGFGVAEAAAAQAVPALEVRTVSNAVGPRDRAAWRIGEAMEALTSAFATIAPLLGTWTFDPEGTRQ</sequence>
<comment type="similarity">
    <text evidence="1">Belongs to the PNP/UDP phosphorylase family. Futalosine hydrolase subfamily.</text>
</comment>
<dbReference type="AlphaFoldDB" id="A0A9X2LTT9"/>
<dbReference type="EMBL" id="JANIIC010000008">
    <property type="protein sequence ID" value="MCQ8829418.1"/>
    <property type="molecule type" value="Genomic_DNA"/>
</dbReference>
<keyword evidence="1 5" id="KW-0378">Hydrolase</keyword>
<accession>A0A9X2LTT9</accession>
<dbReference type="PANTHER" id="PTHR46832:SF2">
    <property type="entry name" value="FUTALOSINE HYDROLASE"/>
    <property type="match status" value="1"/>
</dbReference>
<organism evidence="5 6">
    <name type="scientific">Streptomyces malaysiensis subsp. samsunensis</name>
    <dbReference type="NCBI Taxonomy" id="459658"/>
    <lineage>
        <taxon>Bacteria</taxon>
        <taxon>Bacillati</taxon>
        <taxon>Actinomycetota</taxon>
        <taxon>Actinomycetes</taxon>
        <taxon>Kitasatosporales</taxon>
        <taxon>Streptomycetaceae</taxon>
        <taxon>Streptomyces</taxon>
        <taxon>Streptomyces violaceusniger group</taxon>
    </lineage>
</organism>
<evidence type="ECO:0000313" key="5">
    <source>
        <dbReference type="EMBL" id="MCQ8829418.1"/>
    </source>
</evidence>
<feature type="domain" description="Nucleoside phosphorylase" evidence="4">
    <location>
        <begin position="124"/>
        <end position="256"/>
    </location>
</feature>
<feature type="region of interest" description="Disordered" evidence="3">
    <location>
        <begin position="97"/>
        <end position="122"/>
    </location>
</feature>
<evidence type="ECO:0000256" key="2">
    <source>
        <dbReference type="NCBIfam" id="TIGR03664"/>
    </source>
</evidence>
<feature type="compositionally biased region" description="Low complexity" evidence="3">
    <location>
        <begin position="97"/>
        <end position="119"/>
    </location>
</feature>